<feature type="domain" description="AMP-dependent synthetase/ligase" evidence="19">
    <location>
        <begin position="329"/>
        <end position="542"/>
    </location>
</feature>
<evidence type="ECO:0000256" key="3">
    <source>
        <dbReference type="ARBA" id="ARBA00022598"/>
    </source>
</evidence>
<organism evidence="20">
    <name type="scientific">Ursus maritimus</name>
    <name type="common">Polar bear</name>
    <name type="synonym">Thalarctos maritimus</name>
    <dbReference type="NCBI Taxonomy" id="29073"/>
    <lineage>
        <taxon>Eukaryota</taxon>
        <taxon>Metazoa</taxon>
        <taxon>Chordata</taxon>
        <taxon>Craniata</taxon>
        <taxon>Vertebrata</taxon>
        <taxon>Euteleostomi</taxon>
        <taxon>Mammalia</taxon>
        <taxon>Eutheria</taxon>
        <taxon>Laurasiatheria</taxon>
        <taxon>Carnivora</taxon>
        <taxon>Caniformia</taxon>
        <taxon>Ursidae</taxon>
        <taxon>Ursus</taxon>
    </lineage>
</organism>
<dbReference type="GO" id="GO:0033211">
    <property type="term" value="P:adiponectin-activated signaling pathway"/>
    <property type="evidence" value="ECO:0007669"/>
    <property type="project" value="Ensembl"/>
</dbReference>
<sequence length="720" mass="80020">MQAHELFRYFRMPELADFRQYVRTLPTNTLMGFGAFAALTTFWYATRPKALKPPCDLSMQSVEVAGSDGARRSPLLDSDEPLVCFYDDVTTLYEGFQRGIQVSNNGPCLGSRKPDQPYEWLSYKQVAEMSECVGSALIQKGFKAAPDQFIGIFAQNRPEWVIIEQGCFAYSMVVIPLYDTLGTEAITYIVNKAELSLVFVDKPEKANLLLDGVENKLTPGLKIIVLMDSYGIDLLDRGKRCGVEIISMKAMEVSHPSHFSDGCSSGHSGNPKGALITHRNIVSDCSAFVKITESTVNPSPDDTLISFLPLAHMFERVVEVGLVFCCVLQKALALNASDTHISFLPLAHMYEQLLQCVMLCHGAKIGFFQGDIRLLMDDLKALQPTVFPVVPRLGEFQGIFGQANTTLKRWLLDFASKRKEAELRSGIIRNNSLWDRLIFHKIQSSLGGKVRLMVTGAAPVSATVLTFLRAALGCQFYEGYGQTECTAGCCVTMPGDWTAGHVGAPMPCNLIKLVDVEEMNYLASKGEGEVCVKGPNVFKGYLKDPAKTAEVLDKDGWLHTGDIGKWLPNGTLKIIDRKKHIFKLAQGEYIAPEKIENIYLRSEPVAQVFVHGESLQAFLIAIVVPDVETLCSWARKKGFEGSFEELCRNKDVKKAILEDMVRLGKDSGLKPFEQVKGISLHPELFSIDNGLLTPTMKAKRPELRNYFRSQIDELYSTIKV</sequence>
<feature type="transmembrane region" description="Helical" evidence="18">
    <location>
        <begin position="21"/>
        <end position="45"/>
    </location>
</feature>
<dbReference type="CDD" id="cd05927">
    <property type="entry name" value="LC-FACS_euk"/>
    <property type="match status" value="1"/>
</dbReference>
<dbReference type="InterPro" id="IPR000873">
    <property type="entry name" value="AMP-dep_synth/lig_dom"/>
</dbReference>
<protein>
    <recommendedName>
        <fullName evidence="16">Arachidonate--CoA ligase</fullName>
        <ecNumber evidence="14">6.2.1.15</ecNumber>
        <ecNumber evidence="15">6.2.1.3</ecNumber>
    </recommendedName>
</protein>
<dbReference type="PANTHER" id="PTHR43272:SF28">
    <property type="entry name" value="LONG-CHAIN-FATTY-ACID--COA LIGASE 1"/>
    <property type="match status" value="1"/>
</dbReference>
<evidence type="ECO:0000256" key="2">
    <source>
        <dbReference type="ARBA" id="ARBA00006432"/>
    </source>
</evidence>
<keyword evidence="6" id="KW-0443">Lipid metabolism</keyword>
<evidence type="ECO:0000256" key="8">
    <source>
        <dbReference type="ARBA" id="ARBA00024469"/>
    </source>
</evidence>
<dbReference type="GO" id="GO:0006633">
    <property type="term" value="P:fatty acid biosynthetic process"/>
    <property type="evidence" value="ECO:0007669"/>
    <property type="project" value="Ensembl"/>
</dbReference>
<evidence type="ECO:0000256" key="9">
    <source>
        <dbReference type="ARBA" id="ARBA00024484"/>
    </source>
</evidence>
<dbReference type="AlphaFoldDB" id="A0A452UCP9"/>
<evidence type="ECO:0000256" key="15">
    <source>
        <dbReference type="ARBA" id="ARBA00026121"/>
    </source>
</evidence>
<evidence type="ECO:0000256" key="1">
    <source>
        <dbReference type="ARBA" id="ARBA00004294"/>
    </source>
</evidence>
<evidence type="ECO:0000256" key="6">
    <source>
        <dbReference type="ARBA" id="ARBA00022832"/>
    </source>
</evidence>
<keyword evidence="5" id="KW-1000">Mitochondrion outer membrane</keyword>
<proteinExistence type="inferred from homology"/>
<dbReference type="EC" id="6.2.1.15" evidence="14"/>
<evidence type="ECO:0000256" key="10">
    <source>
        <dbReference type="ARBA" id="ARBA00024495"/>
    </source>
</evidence>
<dbReference type="Ensembl" id="ENSUMAT00000021935.1">
    <property type="protein sequence ID" value="ENSUMAP00000018542.1"/>
    <property type="gene ID" value="ENSUMAG00000013147.1"/>
</dbReference>
<comment type="catalytic activity">
    <reaction evidence="12">
        <text>(5Z,8Z,11Z,14Z)-eicosatetraenoate + ATP + CoA = (5Z,8Z,11Z,14Z)-eicosatetraenoyl-CoA + AMP + diphosphate</text>
        <dbReference type="Rhea" id="RHEA:19713"/>
        <dbReference type="ChEBI" id="CHEBI:30616"/>
        <dbReference type="ChEBI" id="CHEBI:32395"/>
        <dbReference type="ChEBI" id="CHEBI:33019"/>
        <dbReference type="ChEBI" id="CHEBI:57287"/>
        <dbReference type="ChEBI" id="CHEBI:57368"/>
        <dbReference type="ChEBI" id="CHEBI:456215"/>
        <dbReference type="EC" id="6.2.1.15"/>
    </reaction>
    <physiologicalReaction direction="left-to-right" evidence="12">
        <dbReference type="Rhea" id="RHEA:19714"/>
    </physiologicalReaction>
</comment>
<keyword evidence="3" id="KW-0436">Ligase</keyword>
<evidence type="ECO:0000256" key="13">
    <source>
        <dbReference type="ARBA" id="ARBA00024565"/>
    </source>
</evidence>
<evidence type="ECO:0000259" key="19">
    <source>
        <dbReference type="Pfam" id="PF00501"/>
    </source>
</evidence>
<evidence type="ECO:0000256" key="16">
    <source>
        <dbReference type="ARBA" id="ARBA00032120"/>
    </source>
</evidence>
<dbReference type="GO" id="GO:0005789">
    <property type="term" value="C:endoplasmic reticulum membrane"/>
    <property type="evidence" value="ECO:0007669"/>
    <property type="project" value="Ensembl"/>
</dbReference>
<comment type="subcellular location">
    <subcellularLocation>
        <location evidence="1">Mitochondrion outer membrane</location>
    </subcellularLocation>
</comment>
<evidence type="ECO:0000313" key="20">
    <source>
        <dbReference type="Ensembl" id="ENSUMAP00000018542"/>
    </source>
</evidence>
<dbReference type="GO" id="GO:0044539">
    <property type="term" value="P:long-chain fatty acid import into cell"/>
    <property type="evidence" value="ECO:0007669"/>
    <property type="project" value="Ensembl"/>
</dbReference>
<evidence type="ECO:0000256" key="14">
    <source>
        <dbReference type="ARBA" id="ARBA00026113"/>
    </source>
</evidence>
<evidence type="ECO:0000256" key="5">
    <source>
        <dbReference type="ARBA" id="ARBA00022787"/>
    </source>
</evidence>
<gene>
    <name evidence="20" type="primary">ACSL1</name>
</gene>
<keyword evidence="18" id="KW-0472">Membrane</keyword>
<dbReference type="Gene3D" id="3.40.50.12780">
    <property type="entry name" value="N-terminal domain of ligase-like"/>
    <property type="match status" value="2"/>
</dbReference>
<dbReference type="GO" id="GO:0043539">
    <property type="term" value="F:protein serine/threonine kinase activator activity"/>
    <property type="evidence" value="ECO:0007669"/>
    <property type="project" value="Ensembl"/>
</dbReference>
<keyword evidence="18" id="KW-0812">Transmembrane</keyword>
<comment type="catalytic activity">
    <reaction evidence="11">
        <text>15-hydroxy-(5Z,8Z,11Z,13E)-eicosatetraenoate + ATP + CoA = 15-hydroxy-(5Z,8Z,11Z,13E)-eicosatetraenoyl-CoA + AMP + diphosphate</text>
        <dbReference type="Rhea" id="RHEA:52116"/>
        <dbReference type="ChEBI" id="CHEBI:30616"/>
        <dbReference type="ChEBI" id="CHEBI:33019"/>
        <dbReference type="ChEBI" id="CHEBI:57287"/>
        <dbReference type="ChEBI" id="CHEBI:78832"/>
        <dbReference type="ChEBI" id="CHEBI:136409"/>
        <dbReference type="ChEBI" id="CHEBI:456215"/>
    </reaction>
    <physiologicalReaction direction="left-to-right" evidence="11">
        <dbReference type="Rhea" id="RHEA:52117"/>
    </physiologicalReaction>
</comment>
<evidence type="ECO:0000256" key="12">
    <source>
        <dbReference type="ARBA" id="ARBA00024548"/>
    </source>
</evidence>
<dbReference type="Pfam" id="PF00501">
    <property type="entry name" value="AMP-binding"/>
    <property type="match status" value="2"/>
</dbReference>
<evidence type="ECO:0000256" key="4">
    <source>
        <dbReference type="ARBA" id="ARBA00022741"/>
    </source>
</evidence>
<keyword evidence="7" id="KW-0067">ATP-binding</keyword>
<keyword evidence="6" id="KW-0276">Fatty acid metabolism</keyword>
<dbReference type="PANTHER" id="PTHR43272">
    <property type="entry name" value="LONG-CHAIN-FATTY-ACID--COA LIGASE"/>
    <property type="match status" value="1"/>
</dbReference>
<dbReference type="GO" id="GO:0005741">
    <property type="term" value="C:mitochondrial outer membrane"/>
    <property type="evidence" value="ECO:0007669"/>
    <property type="project" value="UniProtKB-SubCell"/>
</dbReference>
<evidence type="ECO:0000256" key="11">
    <source>
        <dbReference type="ARBA" id="ARBA00024532"/>
    </source>
</evidence>
<reference evidence="20" key="1">
    <citation type="submission" date="2019-03" db="UniProtKB">
        <authorList>
            <consortium name="Ensembl"/>
        </authorList>
    </citation>
    <scope>IDENTIFICATION</scope>
</reference>
<dbReference type="GO" id="GO:0090433">
    <property type="term" value="F:palmitoyl-CoA ligase activity"/>
    <property type="evidence" value="ECO:0007669"/>
    <property type="project" value="Ensembl"/>
</dbReference>
<dbReference type="EC" id="6.2.1.3" evidence="15"/>
<dbReference type="SUPFAM" id="SSF56801">
    <property type="entry name" value="Acetyl-CoA synthetase-like"/>
    <property type="match status" value="2"/>
</dbReference>
<keyword evidence="18" id="KW-1133">Transmembrane helix</keyword>
<keyword evidence="4" id="KW-0547">Nucleotide-binding</keyword>
<dbReference type="InterPro" id="IPR042099">
    <property type="entry name" value="ANL_N_sf"/>
</dbReference>
<dbReference type="InterPro" id="IPR045311">
    <property type="entry name" value="LC-FACS_euk"/>
</dbReference>
<comment type="catalytic activity">
    <reaction evidence="13">
        <text>(E)-hexadec-2-enoate + ATP + CoA = (2E)-hexadecenoyl-CoA + AMP + diphosphate</text>
        <dbReference type="Rhea" id="RHEA:36139"/>
        <dbReference type="ChEBI" id="CHEBI:30616"/>
        <dbReference type="ChEBI" id="CHEBI:33019"/>
        <dbReference type="ChEBI" id="CHEBI:57287"/>
        <dbReference type="ChEBI" id="CHEBI:61526"/>
        <dbReference type="ChEBI" id="CHEBI:72745"/>
        <dbReference type="ChEBI" id="CHEBI:456215"/>
    </reaction>
    <physiologicalReaction direction="left-to-right" evidence="13">
        <dbReference type="Rhea" id="RHEA:36140"/>
    </physiologicalReaction>
</comment>
<comment type="catalytic activity">
    <reaction evidence="8">
        <text>5-hydroxy-(6E,8Z,11Z,14Z)-eicosatetraenoate + ATP + CoA = 5-hydroxy-(6E,8Z,11Z,14Z)-eicosatetraenoyl-CoA + AMP + diphosphate</text>
        <dbReference type="Rhea" id="RHEA:52108"/>
        <dbReference type="ChEBI" id="CHEBI:30616"/>
        <dbReference type="ChEBI" id="CHEBI:33019"/>
        <dbReference type="ChEBI" id="CHEBI:57287"/>
        <dbReference type="ChEBI" id="CHEBI:65341"/>
        <dbReference type="ChEBI" id="CHEBI:136407"/>
        <dbReference type="ChEBI" id="CHEBI:456215"/>
    </reaction>
    <physiologicalReaction direction="left-to-right" evidence="8">
        <dbReference type="Rhea" id="RHEA:52109"/>
    </physiologicalReaction>
</comment>
<accession>A0A452UCP9</accession>
<keyword evidence="5" id="KW-0496">Mitochondrion</keyword>
<comment type="catalytic activity">
    <reaction evidence="10">
        <text>12-hydroxy-(5Z,8Z,10E,14Z)-eicosatetraenoate + ATP + CoA = 12-hydroxy-(5Z,8Z,10E,14Z)-eicosatetraenoyl-CoA + AMP + diphosphate</text>
        <dbReference type="Rhea" id="RHEA:52112"/>
        <dbReference type="ChEBI" id="CHEBI:30616"/>
        <dbReference type="ChEBI" id="CHEBI:33019"/>
        <dbReference type="ChEBI" id="CHEBI:57287"/>
        <dbReference type="ChEBI" id="CHEBI:90718"/>
        <dbReference type="ChEBI" id="CHEBI:136408"/>
        <dbReference type="ChEBI" id="CHEBI:456215"/>
    </reaction>
    <physiologicalReaction direction="left-to-right" evidence="10">
        <dbReference type="Rhea" id="RHEA:52113"/>
    </physiologicalReaction>
</comment>
<evidence type="ECO:0000256" key="7">
    <source>
        <dbReference type="ARBA" id="ARBA00022840"/>
    </source>
</evidence>
<feature type="domain" description="AMP-dependent synthetase/ligase" evidence="19">
    <location>
        <begin position="116"/>
        <end position="323"/>
    </location>
</feature>
<comment type="similarity">
    <text evidence="2">Belongs to the ATP-dependent AMP-binding enzyme family.</text>
</comment>
<dbReference type="GO" id="GO:0043651">
    <property type="term" value="P:linoleic acid metabolic process"/>
    <property type="evidence" value="ECO:0007669"/>
    <property type="project" value="Ensembl"/>
</dbReference>
<comment type="catalytic activity">
    <reaction evidence="17">
        <text>hexadecanoate + ATP + CoA = hexadecanoyl-CoA + AMP + diphosphate</text>
        <dbReference type="Rhea" id="RHEA:30751"/>
        <dbReference type="ChEBI" id="CHEBI:7896"/>
        <dbReference type="ChEBI" id="CHEBI:30616"/>
        <dbReference type="ChEBI" id="CHEBI:33019"/>
        <dbReference type="ChEBI" id="CHEBI:57287"/>
        <dbReference type="ChEBI" id="CHEBI:57379"/>
        <dbReference type="ChEBI" id="CHEBI:456215"/>
    </reaction>
    <physiologicalReaction direction="left-to-right" evidence="17">
        <dbReference type="Rhea" id="RHEA:30752"/>
    </physiologicalReaction>
</comment>
<name>A0A452UCP9_URSMA</name>
<dbReference type="GO" id="GO:0120162">
    <property type="term" value="P:positive regulation of cold-induced thermogenesis"/>
    <property type="evidence" value="ECO:0007669"/>
    <property type="project" value="Ensembl"/>
</dbReference>
<evidence type="ECO:0000256" key="17">
    <source>
        <dbReference type="ARBA" id="ARBA00049139"/>
    </source>
</evidence>
<dbReference type="GeneTree" id="ENSGT00940000154508"/>
<dbReference type="GO" id="GO:0047676">
    <property type="term" value="F:arachidonate-CoA ligase activity"/>
    <property type="evidence" value="ECO:0007669"/>
    <property type="project" value="UniProtKB-EC"/>
</dbReference>
<evidence type="ECO:0000256" key="18">
    <source>
        <dbReference type="SAM" id="Phobius"/>
    </source>
</evidence>
<dbReference type="GO" id="GO:0005524">
    <property type="term" value="F:ATP binding"/>
    <property type="evidence" value="ECO:0007669"/>
    <property type="project" value="UniProtKB-KW"/>
</dbReference>
<comment type="catalytic activity">
    <reaction evidence="9">
        <text>a long-chain fatty acid + ATP + CoA = a long-chain fatty acyl-CoA + AMP + diphosphate</text>
        <dbReference type="Rhea" id="RHEA:15421"/>
        <dbReference type="ChEBI" id="CHEBI:30616"/>
        <dbReference type="ChEBI" id="CHEBI:33019"/>
        <dbReference type="ChEBI" id="CHEBI:57287"/>
        <dbReference type="ChEBI" id="CHEBI:57560"/>
        <dbReference type="ChEBI" id="CHEBI:83139"/>
        <dbReference type="ChEBI" id="CHEBI:456215"/>
        <dbReference type="EC" id="6.2.1.3"/>
    </reaction>
    <physiologicalReaction direction="left-to-right" evidence="9">
        <dbReference type="Rhea" id="RHEA:15422"/>
    </physiologicalReaction>
</comment>